<feature type="transmembrane region" description="Helical" evidence="1">
    <location>
        <begin position="314"/>
        <end position="332"/>
    </location>
</feature>
<evidence type="ECO:0000313" key="4">
    <source>
        <dbReference type="Proteomes" id="UP000294902"/>
    </source>
</evidence>
<dbReference type="GO" id="GO:0005886">
    <property type="term" value="C:plasma membrane"/>
    <property type="evidence" value="ECO:0007669"/>
    <property type="project" value="TreeGrafter"/>
</dbReference>
<dbReference type="FunFam" id="3.30.70.270:FF:000001">
    <property type="entry name" value="Diguanylate cyclase domain protein"/>
    <property type="match status" value="1"/>
</dbReference>
<keyword evidence="1" id="KW-1133">Transmembrane helix</keyword>
<protein>
    <submittedName>
        <fullName evidence="3">Diguanylate cyclase (GGDEF)-like protein</fullName>
    </submittedName>
</protein>
<dbReference type="Gene3D" id="3.30.70.270">
    <property type="match status" value="1"/>
</dbReference>
<dbReference type="InterPro" id="IPR011623">
    <property type="entry name" value="7TMR_DISM_rcpt_extracell_dom1"/>
</dbReference>
<dbReference type="InterPro" id="IPR050469">
    <property type="entry name" value="Diguanylate_Cyclase"/>
</dbReference>
<evidence type="ECO:0000256" key="1">
    <source>
        <dbReference type="SAM" id="Phobius"/>
    </source>
</evidence>
<dbReference type="PANTHER" id="PTHR45138">
    <property type="entry name" value="REGULATORY COMPONENTS OF SENSORY TRANSDUCTION SYSTEM"/>
    <property type="match status" value="1"/>
</dbReference>
<dbReference type="SUPFAM" id="SSF49785">
    <property type="entry name" value="Galactose-binding domain-like"/>
    <property type="match status" value="1"/>
</dbReference>
<dbReference type="OrthoDB" id="9809348at2"/>
<dbReference type="RefSeq" id="WP_132250161.1">
    <property type="nucleotide sequence ID" value="NZ_SMAL01000002.1"/>
</dbReference>
<dbReference type="GO" id="GO:0052621">
    <property type="term" value="F:diguanylate cyclase activity"/>
    <property type="evidence" value="ECO:0007669"/>
    <property type="project" value="TreeGrafter"/>
</dbReference>
<dbReference type="PROSITE" id="PS50887">
    <property type="entry name" value="GGDEF"/>
    <property type="match status" value="1"/>
</dbReference>
<dbReference type="CDD" id="cd01949">
    <property type="entry name" value="GGDEF"/>
    <property type="match status" value="1"/>
</dbReference>
<dbReference type="InterPro" id="IPR008979">
    <property type="entry name" value="Galactose-bd-like_sf"/>
</dbReference>
<feature type="transmembrane region" description="Helical" evidence="1">
    <location>
        <begin position="375"/>
        <end position="393"/>
    </location>
</feature>
<feature type="transmembrane region" description="Helical" evidence="1">
    <location>
        <begin position="261"/>
        <end position="279"/>
    </location>
</feature>
<feature type="transmembrane region" description="Helical" evidence="1">
    <location>
        <begin position="224"/>
        <end position="241"/>
    </location>
</feature>
<reference evidence="3 4" key="1">
    <citation type="submission" date="2019-03" db="EMBL/GenBank/DDBJ databases">
        <title>Genomic Encyclopedia of Type Strains, Phase IV (KMG-IV): sequencing the most valuable type-strain genomes for metagenomic binning, comparative biology and taxonomic classification.</title>
        <authorList>
            <person name="Goeker M."/>
        </authorList>
    </citation>
    <scope>NUCLEOTIDE SEQUENCE [LARGE SCALE GENOMIC DNA]</scope>
    <source>
        <strain evidence="3 4">DSM 24629</strain>
    </source>
</reference>
<organism evidence="3 4">
    <name type="scientific">Natranaerovirga pectinivora</name>
    <dbReference type="NCBI Taxonomy" id="682400"/>
    <lineage>
        <taxon>Bacteria</taxon>
        <taxon>Bacillati</taxon>
        <taxon>Bacillota</taxon>
        <taxon>Clostridia</taxon>
        <taxon>Lachnospirales</taxon>
        <taxon>Natranaerovirgaceae</taxon>
        <taxon>Natranaerovirga</taxon>
    </lineage>
</organism>
<proteinExistence type="predicted"/>
<accession>A0A4R3MQC0</accession>
<dbReference type="EMBL" id="SMAL01000002">
    <property type="protein sequence ID" value="TCT16066.1"/>
    <property type="molecule type" value="Genomic_DNA"/>
</dbReference>
<evidence type="ECO:0000259" key="2">
    <source>
        <dbReference type="PROSITE" id="PS50887"/>
    </source>
</evidence>
<dbReference type="GO" id="GO:1902201">
    <property type="term" value="P:negative regulation of bacterial-type flagellum-dependent cell motility"/>
    <property type="evidence" value="ECO:0007669"/>
    <property type="project" value="TreeGrafter"/>
</dbReference>
<gene>
    <name evidence="3" type="ORF">EDC18_10282</name>
</gene>
<dbReference type="Pfam" id="PF00990">
    <property type="entry name" value="GGDEF"/>
    <property type="match status" value="1"/>
</dbReference>
<dbReference type="InterPro" id="IPR029787">
    <property type="entry name" value="Nucleotide_cyclase"/>
</dbReference>
<keyword evidence="1" id="KW-0472">Membrane</keyword>
<dbReference type="GO" id="GO:0043709">
    <property type="term" value="P:cell adhesion involved in single-species biofilm formation"/>
    <property type="evidence" value="ECO:0007669"/>
    <property type="project" value="TreeGrafter"/>
</dbReference>
<dbReference type="NCBIfam" id="TIGR00254">
    <property type="entry name" value="GGDEF"/>
    <property type="match status" value="1"/>
</dbReference>
<sequence length="608" mass="70122">MKIEKLFLPIVLLFLIIIIILQVTYNKKPVYSEASYASHNLVTLNGPWELYWGELLEPKESDFNNYPKTFINLPIELTALSINNQSINYNGYATLRLNIKVDDIAQVYGLKGNYLSSANKIWVNGEPLVSNGNVTKSKEAYAPYYFPLEVFFTTETENIEIVIQIANYHHRRIRLREIHFGPINKIIQYSSYNIIKEGIIFGSLLLITFYYFVLYFYQKREYSLITLALISLIIALRVSIVNERVLVRIFPNIHPELLMKLGYLSAFLLIPLLIIYINKIFKMGKPNENKYIAYFCLAVFIMIALTNVRVYDFIFEYGSFLFVIWGTYKLCILVKTGITNNIRGFHIMLTGGLVILYSGLNDILRELTFINTPELLSIGIVFFMILQSIFLAWQFKDEYERASALSIENDRILIQLERLNKDVEGKIAERTKALEISNSKLKALSNIDPLTELGNRRYFKEKLEKEWNASIQTNRILSIIMLDIDYFKQFNDTYGHLEGDNCLKAIAKTLKSIVRQHKGIGARYGGEEFVILLSNSNYDQSKIIAEEIRHSILSLKIPHETSTVSDYVTVSLGIHSNIITSKDTMSSFINKADRSLYYAKESGRNRSC</sequence>
<dbReference type="InterPro" id="IPR043128">
    <property type="entry name" value="Rev_trsase/Diguanyl_cyclase"/>
</dbReference>
<keyword evidence="1" id="KW-0812">Transmembrane</keyword>
<feature type="domain" description="GGDEF" evidence="2">
    <location>
        <begin position="475"/>
        <end position="608"/>
    </location>
</feature>
<comment type="caution">
    <text evidence="3">The sequence shown here is derived from an EMBL/GenBank/DDBJ whole genome shotgun (WGS) entry which is preliminary data.</text>
</comment>
<feature type="transmembrane region" description="Helical" evidence="1">
    <location>
        <begin position="291"/>
        <end position="308"/>
    </location>
</feature>
<dbReference type="SUPFAM" id="SSF55073">
    <property type="entry name" value="Nucleotide cyclase"/>
    <property type="match status" value="1"/>
</dbReference>
<keyword evidence="4" id="KW-1185">Reference proteome</keyword>
<dbReference type="InterPro" id="IPR000160">
    <property type="entry name" value="GGDEF_dom"/>
</dbReference>
<dbReference type="AlphaFoldDB" id="A0A4R3MQC0"/>
<dbReference type="Gene3D" id="2.60.120.260">
    <property type="entry name" value="Galactose-binding domain-like"/>
    <property type="match status" value="1"/>
</dbReference>
<dbReference type="PANTHER" id="PTHR45138:SF9">
    <property type="entry name" value="DIGUANYLATE CYCLASE DGCM-RELATED"/>
    <property type="match status" value="1"/>
</dbReference>
<feature type="transmembrane region" description="Helical" evidence="1">
    <location>
        <begin position="344"/>
        <end position="360"/>
    </location>
</feature>
<name>A0A4R3MQC0_9FIRM</name>
<dbReference type="SMART" id="SM00267">
    <property type="entry name" value="GGDEF"/>
    <property type="match status" value="1"/>
</dbReference>
<dbReference type="Proteomes" id="UP000294902">
    <property type="component" value="Unassembled WGS sequence"/>
</dbReference>
<dbReference type="Pfam" id="PF07695">
    <property type="entry name" value="7TMR-DISM_7TM"/>
    <property type="match status" value="1"/>
</dbReference>
<feature type="transmembrane region" description="Helical" evidence="1">
    <location>
        <begin position="198"/>
        <end position="217"/>
    </location>
</feature>
<feature type="transmembrane region" description="Helical" evidence="1">
    <location>
        <begin position="7"/>
        <end position="25"/>
    </location>
</feature>
<evidence type="ECO:0000313" key="3">
    <source>
        <dbReference type="EMBL" id="TCT16066.1"/>
    </source>
</evidence>